<dbReference type="Proteomes" id="UP000604825">
    <property type="component" value="Unassembled WGS sequence"/>
</dbReference>
<evidence type="ECO:0000313" key="2">
    <source>
        <dbReference type="Proteomes" id="UP000604825"/>
    </source>
</evidence>
<evidence type="ECO:0000313" key="1">
    <source>
        <dbReference type="EMBL" id="CAD6341460.1"/>
    </source>
</evidence>
<reference evidence="1" key="1">
    <citation type="submission" date="2020-10" db="EMBL/GenBank/DDBJ databases">
        <authorList>
            <person name="Han B."/>
            <person name="Lu T."/>
            <person name="Zhao Q."/>
            <person name="Huang X."/>
            <person name="Zhao Y."/>
        </authorList>
    </citation>
    <scope>NUCLEOTIDE SEQUENCE</scope>
</reference>
<gene>
    <name evidence="1" type="ORF">NCGR_LOCUS65558</name>
</gene>
<name>A0A811SF96_9POAL</name>
<dbReference type="EMBL" id="CAJGYO010000218">
    <property type="protein sequence ID" value="CAD6341460.1"/>
    <property type="molecule type" value="Genomic_DNA"/>
</dbReference>
<comment type="caution">
    <text evidence="1">The sequence shown here is derived from an EMBL/GenBank/DDBJ whole genome shotgun (WGS) entry which is preliminary data.</text>
</comment>
<accession>A0A811SF96</accession>
<dbReference type="AlphaFoldDB" id="A0A811SF96"/>
<sequence>MAFIGLYPPLVVAPRLASHVPVLIRSPLTSYDAAAAGEGVTPDVAPDAAATEEEWHAAAPACLLSRGRDGTTPARRVSPRTLRLRLCPSQVAAYVYLAIVFEYIDAVELILIPASFKQSKNP</sequence>
<keyword evidence="2" id="KW-1185">Reference proteome</keyword>
<protein>
    <submittedName>
        <fullName evidence="1">Uncharacterized protein</fullName>
    </submittedName>
</protein>
<organism evidence="1 2">
    <name type="scientific">Miscanthus lutarioriparius</name>
    <dbReference type="NCBI Taxonomy" id="422564"/>
    <lineage>
        <taxon>Eukaryota</taxon>
        <taxon>Viridiplantae</taxon>
        <taxon>Streptophyta</taxon>
        <taxon>Embryophyta</taxon>
        <taxon>Tracheophyta</taxon>
        <taxon>Spermatophyta</taxon>
        <taxon>Magnoliopsida</taxon>
        <taxon>Liliopsida</taxon>
        <taxon>Poales</taxon>
        <taxon>Poaceae</taxon>
        <taxon>PACMAD clade</taxon>
        <taxon>Panicoideae</taxon>
        <taxon>Andropogonodae</taxon>
        <taxon>Andropogoneae</taxon>
        <taxon>Saccharinae</taxon>
        <taxon>Miscanthus</taxon>
    </lineage>
</organism>
<proteinExistence type="predicted"/>